<organism evidence="3 4">
    <name type="scientific">Nitzschia inconspicua</name>
    <dbReference type="NCBI Taxonomy" id="303405"/>
    <lineage>
        <taxon>Eukaryota</taxon>
        <taxon>Sar</taxon>
        <taxon>Stramenopiles</taxon>
        <taxon>Ochrophyta</taxon>
        <taxon>Bacillariophyta</taxon>
        <taxon>Bacillariophyceae</taxon>
        <taxon>Bacillariophycidae</taxon>
        <taxon>Bacillariales</taxon>
        <taxon>Bacillariaceae</taxon>
        <taxon>Nitzschia</taxon>
    </lineage>
</organism>
<protein>
    <submittedName>
        <fullName evidence="3">Uncharacterized protein</fullName>
    </submittedName>
</protein>
<gene>
    <name evidence="3" type="ORF">IV203_026925</name>
</gene>
<evidence type="ECO:0000256" key="1">
    <source>
        <dbReference type="SAM" id="MobiDB-lite"/>
    </source>
</evidence>
<feature type="region of interest" description="Disordered" evidence="1">
    <location>
        <begin position="36"/>
        <end position="62"/>
    </location>
</feature>
<dbReference type="AlphaFoldDB" id="A0A9K3LKK7"/>
<reference evidence="3" key="2">
    <citation type="submission" date="2021-04" db="EMBL/GenBank/DDBJ databases">
        <authorList>
            <person name="Podell S."/>
        </authorList>
    </citation>
    <scope>NUCLEOTIDE SEQUENCE</scope>
    <source>
        <strain evidence="3">Hildebrandi</strain>
    </source>
</reference>
<comment type="caution">
    <text evidence="3">The sequence shown here is derived from an EMBL/GenBank/DDBJ whole genome shotgun (WGS) entry which is preliminary data.</text>
</comment>
<feature type="signal peptide" evidence="2">
    <location>
        <begin position="1"/>
        <end position="19"/>
    </location>
</feature>
<reference evidence="3" key="1">
    <citation type="journal article" date="2021" name="Sci. Rep.">
        <title>Diploid genomic architecture of Nitzschia inconspicua, an elite biomass production diatom.</title>
        <authorList>
            <person name="Oliver A."/>
            <person name="Podell S."/>
            <person name="Pinowska A."/>
            <person name="Traller J.C."/>
            <person name="Smith S.R."/>
            <person name="McClure R."/>
            <person name="Beliaev A."/>
            <person name="Bohutskyi P."/>
            <person name="Hill E.A."/>
            <person name="Rabines A."/>
            <person name="Zheng H."/>
            <person name="Allen L.Z."/>
            <person name="Kuo A."/>
            <person name="Grigoriev I.V."/>
            <person name="Allen A.E."/>
            <person name="Hazlebeck D."/>
            <person name="Allen E.E."/>
        </authorList>
    </citation>
    <scope>NUCLEOTIDE SEQUENCE</scope>
    <source>
        <strain evidence="3">Hildebrandi</strain>
    </source>
</reference>
<dbReference type="EMBL" id="JAGRRH010000010">
    <property type="protein sequence ID" value="KAG7363564.1"/>
    <property type="molecule type" value="Genomic_DNA"/>
</dbReference>
<evidence type="ECO:0000256" key="2">
    <source>
        <dbReference type="SAM" id="SignalP"/>
    </source>
</evidence>
<accession>A0A9K3LKK7</accession>
<proteinExistence type="predicted"/>
<evidence type="ECO:0000313" key="3">
    <source>
        <dbReference type="EMBL" id="KAG7363564.1"/>
    </source>
</evidence>
<feature type="chain" id="PRO_5039895317" evidence="2">
    <location>
        <begin position="20"/>
        <end position="226"/>
    </location>
</feature>
<evidence type="ECO:0000313" key="4">
    <source>
        <dbReference type="Proteomes" id="UP000693970"/>
    </source>
</evidence>
<sequence>MTRLLAFTLLALFSQQVYSFHVDLTPELARRTFIQRKQNPNHLKKDQTAPPQPFTDQERTWRFPDPSKIRPVGVTTLSSLKDEDRLWRAPDPRHVRHSSDMATYSDEERMWRKPQYELTRHQTDFPEALKDEERFWWKKDTFQNLLLEKDDISIEESVGQPLPEPSHILLRRPSARLSRHPHSMDEEVRQFERDVVSTMTEDDRLGWLTENTHMLLSREEVRLLNE</sequence>
<name>A0A9K3LKK7_9STRA</name>
<keyword evidence="4" id="KW-1185">Reference proteome</keyword>
<dbReference type="Proteomes" id="UP000693970">
    <property type="component" value="Unassembled WGS sequence"/>
</dbReference>
<keyword evidence="2" id="KW-0732">Signal</keyword>